<feature type="compositionally biased region" description="Basic and acidic residues" evidence="1">
    <location>
        <begin position="102"/>
        <end position="116"/>
    </location>
</feature>
<name>A0A6V7NYQ8_ANACO</name>
<dbReference type="AlphaFoldDB" id="A0A6V7NYQ8"/>
<dbReference type="EMBL" id="LR862143">
    <property type="protein sequence ID" value="CAD1823687.1"/>
    <property type="molecule type" value="Genomic_DNA"/>
</dbReference>
<protein>
    <submittedName>
        <fullName evidence="2">Uncharacterized protein</fullName>
    </submittedName>
</protein>
<feature type="region of interest" description="Disordered" evidence="1">
    <location>
        <begin position="314"/>
        <end position="352"/>
    </location>
</feature>
<evidence type="ECO:0000256" key="1">
    <source>
        <dbReference type="SAM" id="MobiDB-lite"/>
    </source>
</evidence>
<proteinExistence type="predicted"/>
<reference evidence="2" key="1">
    <citation type="submission" date="2020-07" db="EMBL/GenBank/DDBJ databases">
        <authorList>
            <person name="Lin J."/>
        </authorList>
    </citation>
    <scope>NUCLEOTIDE SEQUENCE</scope>
</reference>
<sequence>MFHLRARIVEPEVSPSRRIAFLRFAHSSAETFNAEISLALDLVCPLNSHGDNPASPARKMVMGGWSFSPATVPSGAPTDVSLGPGLSPPPFRPGSKTPPVRPEQRRDPSVLELTREKKLVGSMGGRLILKQAPIPKSKLLPWRNPTRSKEEQRGRDQNPQKSIKNGKELKRGSSYLFSTGLGLKRAAKGAGVVFKEVAIIANTPLPENSPVCIVYRYTGKCTGTLPTKQPNPSLGLAENPKCTGTTIKVYRYKSCTGRNTVNDLPEYLVKLGTRIKHLNLAICKGGPLAGVQQMKGPREFSPVAARGSLRWALGLPLQESGPEEGERQSGPEKGKHQRGPDEKEIQMGPHWQ</sequence>
<feature type="region of interest" description="Disordered" evidence="1">
    <location>
        <begin position="74"/>
        <end position="116"/>
    </location>
</feature>
<gene>
    <name evidence="2" type="ORF">CB5_LOCUS6898</name>
</gene>
<feature type="region of interest" description="Disordered" evidence="1">
    <location>
        <begin position="138"/>
        <end position="168"/>
    </location>
</feature>
<organism evidence="2">
    <name type="scientific">Ananas comosus var. bracteatus</name>
    <name type="common">red pineapple</name>
    <dbReference type="NCBI Taxonomy" id="296719"/>
    <lineage>
        <taxon>Eukaryota</taxon>
        <taxon>Viridiplantae</taxon>
        <taxon>Streptophyta</taxon>
        <taxon>Embryophyta</taxon>
        <taxon>Tracheophyta</taxon>
        <taxon>Spermatophyta</taxon>
        <taxon>Magnoliopsida</taxon>
        <taxon>Liliopsida</taxon>
        <taxon>Poales</taxon>
        <taxon>Bromeliaceae</taxon>
        <taxon>Bromelioideae</taxon>
        <taxon>Ananas</taxon>
    </lineage>
</organism>
<evidence type="ECO:0000313" key="2">
    <source>
        <dbReference type="EMBL" id="CAD1823687.1"/>
    </source>
</evidence>
<accession>A0A6V7NYQ8</accession>
<feature type="compositionally biased region" description="Basic and acidic residues" evidence="1">
    <location>
        <begin position="324"/>
        <end position="345"/>
    </location>
</feature>
<feature type="compositionally biased region" description="Basic and acidic residues" evidence="1">
    <location>
        <begin position="147"/>
        <end position="158"/>
    </location>
</feature>